<dbReference type="OrthoDB" id="7989578at2759"/>
<dbReference type="EMBL" id="CADEPI010000028">
    <property type="protein sequence ID" value="CAB3367021.1"/>
    <property type="molecule type" value="Genomic_DNA"/>
</dbReference>
<feature type="domain" description="DUF7041" evidence="1">
    <location>
        <begin position="32"/>
        <end position="111"/>
    </location>
</feature>
<gene>
    <name evidence="2" type="ORF">CLODIP_2_CD07465</name>
</gene>
<comment type="caution">
    <text evidence="2">The sequence shown here is derived from an EMBL/GenBank/DDBJ whole genome shotgun (WGS) entry which is preliminary data.</text>
</comment>
<evidence type="ECO:0000313" key="2">
    <source>
        <dbReference type="EMBL" id="CAB3367021.1"/>
    </source>
</evidence>
<dbReference type="PANTHER" id="PTHR33327">
    <property type="entry name" value="ENDONUCLEASE"/>
    <property type="match status" value="1"/>
</dbReference>
<dbReference type="PANTHER" id="PTHR33327:SF3">
    <property type="entry name" value="RNA-DIRECTED DNA POLYMERASE"/>
    <property type="match status" value="1"/>
</dbReference>
<accession>A0A8S1CHL6</accession>
<sequence length="235" mass="27414">MTDTVIAKEESISPSRPRSEIDARHFTMHARLPDFNSKDPGSWFVLLENEFSMNEVLDDGVRYSHLISLLGSRISNFMAVVRAPPPTNKYEFLKQHVLQRCTVSKEQQFKDFVSKMEGSNRLPSRLLHRLRREAVNHEVSQSDAFLKSLWLEKLPEFVWKTVEPHKRNMKLDQLATLADSIYESKGQREVVTSKSKQDGSDFLLKDILRRLEILEECQRQRDKSARADERKKARD</sequence>
<organism evidence="2 3">
    <name type="scientific">Cloeon dipterum</name>
    <dbReference type="NCBI Taxonomy" id="197152"/>
    <lineage>
        <taxon>Eukaryota</taxon>
        <taxon>Metazoa</taxon>
        <taxon>Ecdysozoa</taxon>
        <taxon>Arthropoda</taxon>
        <taxon>Hexapoda</taxon>
        <taxon>Insecta</taxon>
        <taxon>Pterygota</taxon>
        <taxon>Palaeoptera</taxon>
        <taxon>Ephemeroptera</taxon>
        <taxon>Pisciforma</taxon>
        <taxon>Baetidae</taxon>
        <taxon>Cloeon</taxon>
    </lineage>
</organism>
<keyword evidence="3" id="KW-1185">Reference proteome</keyword>
<dbReference type="Pfam" id="PF23055">
    <property type="entry name" value="DUF7041"/>
    <property type="match status" value="1"/>
</dbReference>
<name>A0A8S1CHL6_9INSE</name>
<protein>
    <recommendedName>
        <fullName evidence="1">DUF7041 domain-containing protein</fullName>
    </recommendedName>
</protein>
<reference evidence="2 3" key="1">
    <citation type="submission" date="2020-04" db="EMBL/GenBank/DDBJ databases">
        <authorList>
            <person name="Alioto T."/>
            <person name="Alioto T."/>
            <person name="Gomez Garrido J."/>
        </authorList>
    </citation>
    <scope>NUCLEOTIDE SEQUENCE [LARGE SCALE GENOMIC DNA]</scope>
</reference>
<evidence type="ECO:0000259" key="1">
    <source>
        <dbReference type="Pfam" id="PF23055"/>
    </source>
</evidence>
<proteinExistence type="predicted"/>
<dbReference type="InterPro" id="IPR055469">
    <property type="entry name" value="DUF7041"/>
</dbReference>
<dbReference type="AlphaFoldDB" id="A0A8S1CHL6"/>
<evidence type="ECO:0000313" key="3">
    <source>
        <dbReference type="Proteomes" id="UP000494165"/>
    </source>
</evidence>
<dbReference type="Proteomes" id="UP000494165">
    <property type="component" value="Unassembled WGS sequence"/>
</dbReference>